<name>A0A3B0YQ85_9ZZZZ</name>
<dbReference type="EMBL" id="UOFN01000091">
    <property type="protein sequence ID" value="VAW78253.1"/>
    <property type="molecule type" value="Genomic_DNA"/>
</dbReference>
<sequence length="178" mass="20765">MLKIKKWLFIGALLGSIVGCWFAGDSNNYLEVESDRTELALGLLSYSNFSEIKAVLNLDNSKVIVLDEGNQSEDSSKRPPFNIHTIKVKDLEIDGYVGDLELSFFNDRLMYTRFYASDFEGYISNLQLGRTQLESRDGILIKPYTHVWIYTNHQNIRYIGWRDTRLSKQFNEWIKRYS</sequence>
<proteinExistence type="predicted"/>
<evidence type="ECO:0008006" key="2">
    <source>
        <dbReference type="Google" id="ProtNLM"/>
    </source>
</evidence>
<reference evidence="1" key="1">
    <citation type="submission" date="2018-06" db="EMBL/GenBank/DDBJ databases">
        <authorList>
            <person name="Zhirakovskaya E."/>
        </authorList>
    </citation>
    <scope>NUCLEOTIDE SEQUENCE</scope>
</reference>
<evidence type="ECO:0000313" key="1">
    <source>
        <dbReference type="EMBL" id="VAW78253.1"/>
    </source>
</evidence>
<accession>A0A3B0YQ85</accession>
<gene>
    <name evidence="1" type="ORF">MNBD_GAMMA15-2141</name>
</gene>
<dbReference type="PROSITE" id="PS51257">
    <property type="entry name" value="PROKAR_LIPOPROTEIN"/>
    <property type="match status" value="1"/>
</dbReference>
<protein>
    <recommendedName>
        <fullName evidence="2">Lipoprotein</fullName>
    </recommendedName>
</protein>
<dbReference type="AlphaFoldDB" id="A0A3B0YQ85"/>
<organism evidence="1">
    <name type="scientific">hydrothermal vent metagenome</name>
    <dbReference type="NCBI Taxonomy" id="652676"/>
    <lineage>
        <taxon>unclassified sequences</taxon>
        <taxon>metagenomes</taxon>
        <taxon>ecological metagenomes</taxon>
    </lineage>
</organism>